<feature type="compositionally biased region" description="Basic residues" evidence="1">
    <location>
        <begin position="1"/>
        <end position="11"/>
    </location>
</feature>
<gene>
    <name evidence="2" type="ORF">MalAC0309_1615</name>
</gene>
<dbReference type="InterPro" id="IPR027417">
    <property type="entry name" value="P-loop_NTPase"/>
</dbReference>
<feature type="region of interest" description="Disordered" evidence="1">
    <location>
        <begin position="1"/>
        <end position="27"/>
    </location>
</feature>
<dbReference type="RefSeq" id="WP_096421671.1">
    <property type="nucleotide sequence ID" value="NZ_AP017315.1"/>
</dbReference>
<evidence type="ECO:0008006" key="4">
    <source>
        <dbReference type="Google" id="ProtNLM"/>
    </source>
</evidence>
<dbReference type="InterPro" id="IPR005021">
    <property type="entry name" value="Terminase_largesu-like"/>
</dbReference>
<feature type="compositionally biased region" description="Low complexity" evidence="1">
    <location>
        <begin position="12"/>
        <end position="25"/>
    </location>
</feature>
<organism evidence="2 3">
    <name type="scientific">Microcella alkaliphila</name>
    <dbReference type="NCBI Taxonomy" id="279828"/>
    <lineage>
        <taxon>Bacteria</taxon>
        <taxon>Bacillati</taxon>
        <taxon>Actinomycetota</taxon>
        <taxon>Actinomycetes</taxon>
        <taxon>Micrococcales</taxon>
        <taxon>Microbacteriaceae</taxon>
        <taxon>Microcella</taxon>
    </lineage>
</organism>
<dbReference type="Pfam" id="PF03237">
    <property type="entry name" value="Terminase_6N"/>
    <property type="match status" value="1"/>
</dbReference>
<reference evidence="3" key="1">
    <citation type="submission" date="2015-12" db="EMBL/GenBank/DDBJ databases">
        <authorList>
            <person name="Shamseldin A."/>
            <person name="Moawad H."/>
            <person name="Abd El-Rahim W.M."/>
            <person name="Sadowsky M.J."/>
        </authorList>
    </citation>
    <scope>NUCLEOTIDE SEQUENCE [LARGE SCALE GENOMIC DNA]</scope>
    <source>
        <strain evidence="3">JAM AC0309</strain>
    </source>
</reference>
<sequence>MATKAPTRRPTSRGSRGRSAGAAPAKRYGDVTPRIWTKPLRKLTPKTSLGFDVIEFADWIRNRLEELARVNDEPELLELAPRLLEWQRWLLIHALELLPGPDLVFRFRTVLLLVARQNGKSTLLVYLILWRMYQDGARMVLGTAQSVEVAEEAWSKAVEIAEAIPELADEIDKVKEGKGSQLLKLDGGERYRIAAANRRGGRGFTGDLVIFDELREHQTWKAWSAASKTTMARDRAQVWGVSNAGDASSIVLRHLRKVAIAQINGEIADEMPDDLEIDGASIGLFEWSAGTVDGTERGAPLSVWDRDGWAQANPSLGHTITETAIAAAAATDTEHDFRTEVLCQFVNTAGSGPFPTGSWQKTRVAKVTRDRNRPATYGIDMSHDRTMVHVVIAFWDTEGRRRVELAASRAGTEWLLPWLQSTDRAVEPEHVTLQTNGAPVSSLITEFEEAGIELTTWAGPDLARACGLFFDGIRVAVADDVELNDHGQPKLVLTHGDQPALDVAATTARIKALGDGWVIDRRNSPEDAAPLMAAIGAHWLLMTNPAPPARSAYEDRGLMVV</sequence>
<protein>
    <recommendedName>
        <fullName evidence="4">Terminase</fullName>
    </recommendedName>
</protein>
<dbReference type="OrthoDB" id="3188010at2"/>
<dbReference type="PANTHER" id="PTHR41287">
    <property type="match status" value="1"/>
</dbReference>
<dbReference type="PANTHER" id="PTHR41287:SF1">
    <property type="entry name" value="PROTEIN YMFN"/>
    <property type="match status" value="1"/>
</dbReference>
<accession>A0A0U5CG22</accession>
<dbReference type="EMBL" id="AP017315">
    <property type="protein sequence ID" value="BAU32466.1"/>
    <property type="molecule type" value="Genomic_DNA"/>
</dbReference>
<proteinExistence type="predicted"/>
<dbReference type="Proteomes" id="UP000218965">
    <property type="component" value="Chromosome"/>
</dbReference>
<dbReference type="AlphaFoldDB" id="A0A0U5CG22"/>
<dbReference type="Gene3D" id="3.40.50.300">
    <property type="entry name" value="P-loop containing nucleotide triphosphate hydrolases"/>
    <property type="match status" value="1"/>
</dbReference>
<name>A0A0U5CG22_9MICO</name>
<reference evidence="2 3" key="2">
    <citation type="submission" date="2016-01" db="EMBL/GenBank/DDBJ databases">
        <title>Microcella alkaliphila JAM AC0309 whole genome shotgun sequence.</title>
        <authorList>
            <person name="Kurata A."/>
            <person name="Hirose Y."/>
            <person name="Kishimoto N."/>
            <person name="Kobayashi T."/>
        </authorList>
    </citation>
    <scope>NUCLEOTIDE SEQUENCE [LARGE SCALE GENOMIC DNA]</scope>
    <source>
        <strain evidence="2 3">JAM AC0309</strain>
    </source>
</reference>
<dbReference type="KEGG" id="malk:MalAC0309_1615"/>
<evidence type="ECO:0000313" key="3">
    <source>
        <dbReference type="Proteomes" id="UP000218965"/>
    </source>
</evidence>
<evidence type="ECO:0000256" key="1">
    <source>
        <dbReference type="SAM" id="MobiDB-lite"/>
    </source>
</evidence>
<evidence type="ECO:0000313" key="2">
    <source>
        <dbReference type="EMBL" id="BAU32466.1"/>
    </source>
</evidence>